<dbReference type="PROSITE" id="PS00455">
    <property type="entry name" value="AMP_BINDING"/>
    <property type="match status" value="1"/>
</dbReference>
<dbReference type="EMBL" id="JACQWF010000293">
    <property type="protein sequence ID" value="MBI4596032.1"/>
    <property type="molecule type" value="Genomic_DNA"/>
</dbReference>
<feature type="domain" description="AMP-binding enzyme C-terminal" evidence="4">
    <location>
        <begin position="422"/>
        <end position="496"/>
    </location>
</feature>
<dbReference type="GO" id="GO:0016878">
    <property type="term" value="F:acid-thiol ligase activity"/>
    <property type="evidence" value="ECO:0007669"/>
    <property type="project" value="UniProtKB-ARBA"/>
</dbReference>
<dbReference type="InterPro" id="IPR050237">
    <property type="entry name" value="ATP-dep_AMP-bd_enzyme"/>
</dbReference>
<dbReference type="AlphaFoldDB" id="A0A933GLE5"/>
<accession>A0A933GLE5</accession>
<dbReference type="InterPro" id="IPR020845">
    <property type="entry name" value="AMP-binding_CS"/>
</dbReference>
<keyword evidence="2 5" id="KW-0436">Ligase</keyword>
<organism evidence="5 6">
    <name type="scientific">Tectimicrobiota bacterium</name>
    <dbReference type="NCBI Taxonomy" id="2528274"/>
    <lineage>
        <taxon>Bacteria</taxon>
        <taxon>Pseudomonadati</taxon>
        <taxon>Nitrospinota/Tectimicrobiota group</taxon>
        <taxon>Candidatus Tectimicrobiota</taxon>
    </lineage>
</organism>
<gene>
    <name evidence="5" type="ORF">HY730_06595</name>
</gene>
<dbReference type="PANTHER" id="PTHR43767">
    <property type="entry name" value="LONG-CHAIN-FATTY-ACID--COA LIGASE"/>
    <property type="match status" value="1"/>
</dbReference>
<evidence type="ECO:0000313" key="6">
    <source>
        <dbReference type="Proteomes" id="UP000772181"/>
    </source>
</evidence>
<feature type="domain" description="AMP-dependent synthetase/ligase" evidence="3">
    <location>
        <begin position="8"/>
        <end position="371"/>
    </location>
</feature>
<dbReference type="Proteomes" id="UP000772181">
    <property type="component" value="Unassembled WGS sequence"/>
</dbReference>
<dbReference type="FunFam" id="3.30.300.30:FF:000008">
    <property type="entry name" value="2,3-dihydroxybenzoate-AMP ligase"/>
    <property type="match status" value="1"/>
</dbReference>
<sequence>MAFGEIIREVARKFPKSTSIVFQERRFTFQDTNERVNRLANALLQSGFTKGERAAILSLDCHEFLETVYALSKIGAIVVPLNYMLNPKDLIYMCNNAGVKATFVGRGYHDLVKSFKKELPDLQRYISFVSAEGMESYDALLDSAGSQEPQVKIEGQDNVAICYTSGTTGLPKGVVLTHDYWSRGPGILGSALGYRDHGVYYSGLPLFHASGIIMTTSAIYNGNSVVLLERFEVEKSLEIMEKEHVTHTFFIPSMINFMLDSPSCKTRNLSNLRMVNYGGTPFPPDVLKRSFEVLKCNFIQGYGMTEGGSTFLNEQDHLMDGSAKKLKRLRSVGRPIADITVKVVDDQDREVPQGEIGELVFRGPTMLKEYWKMPEATAEALRNGYFHTGDLGYMDDEGYFYVVDRKKDTITTGGETVYPNDVEAIIYSHPAILEAAVIGIPDPEKGEKVIAVVALKKDKQVSADEILDFCRGKLKENQVPQFVEFLNLLPRNASGKVLKTDLRKKYFSKI</sequence>
<evidence type="ECO:0000313" key="5">
    <source>
        <dbReference type="EMBL" id="MBI4596032.1"/>
    </source>
</evidence>
<dbReference type="SUPFAM" id="SSF56801">
    <property type="entry name" value="Acetyl-CoA synthetase-like"/>
    <property type="match status" value="1"/>
</dbReference>
<dbReference type="Gene3D" id="3.30.300.30">
    <property type="match status" value="1"/>
</dbReference>
<protein>
    <submittedName>
        <fullName evidence="5">Long-chain-fatty-acid--CoA ligase</fullName>
    </submittedName>
</protein>
<evidence type="ECO:0000259" key="4">
    <source>
        <dbReference type="Pfam" id="PF13193"/>
    </source>
</evidence>
<reference evidence="5" key="1">
    <citation type="submission" date="2020-07" db="EMBL/GenBank/DDBJ databases">
        <title>Huge and variable diversity of episymbiotic CPR bacteria and DPANN archaea in groundwater ecosystems.</title>
        <authorList>
            <person name="He C.Y."/>
            <person name="Keren R."/>
            <person name="Whittaker M."/>
            <person name="Farag I.F."/>
            <person name="Doudna J."/>
            <person name="Cate J.H.D."/>
            <person name="Banfield J.F."/>
        </authorList>
    </citation>
    <scope>NUCLEOTIDE SEQUENCE</scope>
    <source>
        <strain evidence="5">NC_groundwater_1482_Ag_S-0.65um_47_24</strain>
    </source>
</reference>
<proteinExistence type="inferred from homology"/>
<dbReference type="InterPro" id="IPR025110">
    <property type="entry name" value="AMP-bd_C"/>
</dbReference>
<dbReference type="InterPro" id="IPR000873">
    <property type="entry name" value="AMP-dep_synth/lig_dom"/>
</dbReference>
<evidence type="ECO:0000256" key="2">
    <source>
        <dbReference type="ARBA" id="ARBA00022598"/>
    </source>
</evidence>
<dbReference type="InterPro" id="IPR045851">
    <property type="entry name" value="AMP-bd_C_sf"/>
</dbReference>
<comment type="caution">
    <text evidence="5">The sequence shown here is derived from an EMBL/GenBank/DDBJ whole genome shotgun (WGS) entry which is preliminary data.</text>
</comment>
<dbReference type="PANTHER" id="PTHR43767:SF1">
    <property type="entry name" value="NONRIBOSOMAL PEPTIDE SYNTHASE PES1 (EUROFUNG)-RELATED"/>
    <property type="match status" value="1"/>
</dbReference>
<evidence type="ECO:0000259" key="3">
    <source>
        <dbReference type="Pfam" id="PF00501"/>
    </source>
</evidence>
<dbReference type="InterPro" id="IPR042099">
    <property type="entry name" value="ANL_N_sf"/>
</dbReference>
<comment type="similarity">
    <text evidence="1">Belongs to the ATP-dependent AMP-binding enzyme family.</text>
</comment>
<name>A0A933GLE5_UNCTE</name>
<dbReference type="Gene3D" id="3.40.50.12780">
    <property type="entry name" value="N-terminal domain of ligase-like"/>
    <property type="match status" value="1"/>
</dbReference>
<dbReference type="NCBIfam" id="NF004837">
    <property type="entry name" value="PRK06187.1"/>
    <property type="match status" value="1"/>
</dbReference>
<dbReference type="Pfam" id="PF13193">
    <property type="entry name" value="AMP-binding_C"/>
    <property type="match status" value="1"/>
</dbReference>
<evidence type="ECO:0000256" key="1">
    <source>
        <dbReference type="ARBA" id="ARBA00006432"/>
    </source>
</evidence>
<dbReference type="Pfam" id="PF00501">
    <property type="entry name" value="AMP-binding"/>
    <property type="match status" value="1"/>
</dbReference>